<feature type="active site" evidence="3">
    <location>
        <position position="382"/>
    </location>
</feature>
<feature type="transmembrane region" description="Helical" evidence="4">
    <location>
        <begin position="32"/>
        <end position="56"/>
    </location>
</feature>
<dbReference type="Gene3D" id="3.40.50.1820">
    <property type="entry name" value="alpha/beta hydrolase"/>
    <property type="match status" value="1"/>
</dbReference>
<evidence type="ECO:0000313" key="7">
    <source>
        <dbReference type="RefSeq" id="XP_055868121.1"/>
    </source>
</evidence>
<dbReference type="InterPro" id="IPR050300">
    <property type="entry name" value="GDXG_lipolytic_enzyme"/>
</dbReference>
<proteinExistence type="inferred from homology"/>
<organism evidence="6 7">
    <name type="scientific">Biomphalaria glabrata</name>
    <name type="common">Bloodfluke planorb</name>
    <name type="synonym">Freshwater snail</name>
    <dbReference type="NCBI Taxonomy" id="6526"/>
    <lineage>
        <taxon>Eukaryota</taxon>
        <taxon>Metazoa</taxon>
        <taxon>Spiralia</taxon>
        <taxon>Lophotrochozoa</taxon>
        <taxon>Mollusca</taxon>
        <taxon>Gastropoda</taxon>
        <taxon>Heterobranchia</taxon>
        <taxon>Euthyneura</taxon>
        <taxon>Panpulmonata</taxon>
        <taxon>Hygrophila</taxon>
        <taxon>Lymnaeoidea</taxon>
        <taxon>Planorbidae</taxon>
        <taxon>Biomphalaria</taxon>
    </lineage>
</organism>
<comment type="similarity">
    <text evidence="1">Belongs to the 'GDXG' lipolytic enzyme family.</text>
</comment>
<feature type="domain" description="Alpha/beta hydrolase fold-3" evidence="5">
    <location>
        <begin position="346"/>
        <end position="413"/>
    </location>
</feature>
<dbReference type="AlphaFoldDB" id="A0A9W2YZI8"/>
<evidence type="ECO:0000256" key="4">
    <source>
        <dbReference type="SAM" id="Phobius"/>
    </source>
</evidence>
<feature type="active site" evidence="3">
    <location>
        <position position="412"/>
    </location>
</feature>
<evidence type="ECO:0000313" key="6">
    <source>
        <dbReference type="Proteomes" id="UP001165740"/>
    </source>
</evidence>
<evidence type="ECO:0000256" key="1">
    <source>
        <dbReference type="ARBA" id="ARBA00010515"/>
    </source>
</evidence>
<name>A0A9W2YZI8_BIOGL</name>
<dbReference type="GeneID" id="106059182"/>
<dbReference type="GO" id="GO:0052689">
    <property type="term" value="F:carboxylic ester hydrolase activity"/>
    <property type="evidence" value="ECO:0007669"/>
    <property type="project" value="InterPro"/>
</dbReference>
<keyword evidence="4" id="KW-1133">Transmembrane helix</keyword>
<evidence type="ECO:0000256" key="2">
    <source>
        <dbReference type="ARBA" id="ARBA00022801"/>
    </source>
</evidence>
<sequence>MTNPHMDNKDYNYYNFDSRFIQQQLNNKIENMLLKVLVVILSVLVAGIAIICYTPLPTGIHDPVRTELFMGLMKLVTFVMKIRKFFGYGSFLNNVKILQNSIKLEGVLPSAKHGDVQVTREVIENVPVIIYRPNTASVVSPAMVYFHGGGWVLMTADDYDSTTYHFAKETNIVVISVDYRRAPQFPFPVPVQDCLVVTRYFLKNGLQFGIDVSKIGVGGDSAGGNLAAAVALALTREKSGLPSLKFQVLLFPVLQAFDLRLPSYVDMNDSMPILTTRIMAAYNSLYLGLEEDNTEYYSWLMSENQHIPPEMRTSKFADFVSVKNLPKMFRTANRTATEITASYDQDVYNKIKDIIVDPLFSPLMSPDLTGLPTTFIHACEFDVLRDEAMIYSKRLQDAGVKVKFHFGHGGYHADILRMAPDFLWSESGRVAFSAVCNFITSVVQK</sequence>
<reference evidence="7" key="1">
    <citation type="submission" date="2025-08" db="UniProtKB">
        <authorList>
            <consortium name="RefSeq"/>
        </authorList>
    </citation>
    <scope>IDENTIFICATION</scope>
</reference>
<dbReference type="OMA" id="FHGCMAF"/>
<evidence type="ECO:0000256" key="3">
    <source>
        <dbReference type="PIRSR" id="PIRSR037251-1"/>
    </source>
</evidence>
<dbReference type="SUPFAM" id="SSF53474">
    <property type="entry name" value="alpha/beta-Hydrolases"/>
    <property type="match status" value="1"/>
</dbReference>
<accession>A0A9W2YZI8</accession>
<keyword evidence="6" id="KW-1185">Reference proteome</keyword>
<dbReference type="PANTHER" id="PTHR48081">
    <property type="entry name" value="AB HYDROLASE SUPERFAMILY PROTEIN C4A8.06C"/>
    <property type="match status" value="1"/>
</dbReference>
<protein>
    <submittedName>
        <fullName evidence="7">Arylacetamide deacetylase-like isoform X1</fullName>
    </submittedName>
</protein>
<dbReference type="InterPro" id="IPR017157">
    <property type="entry name" value="Arylacetamide_deacetylase"/>
</dbReference>
<keyword evidence="4" id="KW-0812">Transmembrane</keyword>
<dbReference type="InterPro" id="IPR029058">
    <property type="entry name" value="AB_hydrolase_fold"/>
</dbReference>
<dbReference type="Proteomes" id="UP001165740">
    <property type="component" value="Chromosome 15"/>
</dbReference>
<dbReference type="PIRSF" id="PIRSF037251">
    <property type="entry name" value="Arylacetamide_deacetylase"/>
    <property type="match status" value="1"/>
</dbReference>
<keyword evidence="4" id="KW-0472">Membrane</keyword>
<feature type="active site" evidence="3">
    <location>
        <position position="221"/>
    </location>
</feature>
<dbReference type="InterPro" id="IPR013094">
    <property type="entry name" value="AB_hydrolase_3"/>
</dbReference>
<gene>
    <name evidence="7" type="primary">LOC106059182</name>
</gene>
<dbReference type="GO" id="GO:0016020">
    <property type="term" value="C:membrane"/>
    <property type="evidence" value="ECO:0007669"/>
    <property type="project" value="InterPro"/>
</dbReference>
<dbReference type="OrthoDB" id="408631at2759"/>
<dbReference type="RefSeq" id="XP_055868121.1">
    <property type="nucleotide sequence ID" value="XM_056012146.1"/>
</dbReference>
<feature type="domain" description="Alpha/beta hydrolase fold-3" evidence="5">
    <location>
        <begin position="143"/>
        <end position="302"/>
    </location>
</feature>
<dbReference type="Pfam" id="PF07859">
    <property type="entry name" value="Abhydrolase_3"/>
    <property type="match status" value="2"/>
</dbReference>
<evidence type="ECO:0000259" key="5">
    <source>
        <dbReference type="Pfam" id="PF07859"/>
    </source>
</evidence>
<keyword evidence="2" id="KW-0378">Hydrolase</keyword>
<dbReference type="PANTHER" id="PTHR48081:SF8">
    <property type="entry name" value="ALPHA_BETA HYDROLASE FOLD-3 DOMAIN-CONTAINING PROTEIN-RELATED"/>
    <property type="match status" value="1"/>
</dbReference>